<evidence type="ECO:0000313" key="3">
    <source>
        <dbReference type="EMBL" id="MDR4305273.1"/>
    </source>
</evidence>
<sequence>MRINVLKLLCVAPFALALSACNATGMLAANEPAHISKVQVSLAPQLTASSAHFAEKLRAQATQDAARFGRAGAAKELRIAVQRHSYKNPALSLLIGDANYAGARIAVVDVASGKVQGEAEASAFDNLAINGLIGAAMAASQDKQKVDQILAERLSRDALTKVYGSSVASAAYERPAAAPEPEKKPDVAPKAPAKQTPMAASKPNRTAVAQPVAVVR</sequence>
<dbReference type="EMBL" id="JADBEO010000002">
    <property type="protein sequence ID" value="MDR4305273.1"/>
    <property type="molecule type" value="Genomic_DNA"/>
</dbReference>
<feature type="compositionally biased region" description="Low complexity" evidence="1">
    <location>
        <begin position="170"/>
        <end position="179"/>
    </location>
</feature>
<evidence type="ECO:0000256" key="1">
    <source>
        <dbReference type="SAM" id="MobiDB-lite"/>
    </source>
</evidence>
<feature type="signal peptide" evidence="2">
    <location>
        <begin position="1"/>
        <end position="28"/>
    </location>
</feature>
<keyword evidence="2" id="KW-0732">Signal</keyword>
<dbReference type="Proteomes" id="UP001181622">
    <property type="component" value="Unassembled WGS sequence"/>
</dbReference>
<organism evidence="3 4">
    <name type="scientific">Chelatococcus sambhunathii</name>
    <dbReference type="NCBI Taxonomy" id="363953"/>
    <lineage>
        <taxon>Bacteria</taxon>
        <taxon>Pseudomonadati</taxon>
        <taxon>Pseudomonadota</taxon>
        <taxon>Alphaproteobacteria</taxon>
        <taxon>Hyphomicrobiales</taxon>
        <taxon>Chelatococcaceae</taxon>
        <taxon>Chelatococcus</taxon>
    </lineage>
</organism>
<accession>A0ABU1DAY2</accession>
<gene>
    <name evidence="3" type="ORF">IHQ68_01365</name>
</gene>
<evidence type="ECO:0000256" key="2">
    <source>
        <dbReference type="SAM" id="SignalP"/>
    </source>
</evidence>
<protein>
    <recommendedName>
        <fullName evidence="5">Lipoprotein</fullName>
    </recommendedName>
</protein>
<reference evidence="3" key="1">
    <citation type="submission" date="2020-10" db="EMBL/GenBank/DDBJ databases">
        <authorList>
            <person name="Abbas A."/>
            <person name="Razzaq R."/>
            <person name="Waqas M."/>
            <person name="Abbas N."/>
            <person name="Nielsen T.K."/>
            <person name="Hansen L.H."/>
            <person name="Hussain S."/>
            <person name="Shahid M."/>
        </authorList>
    </citation>
    <scope>NUCLEOTIDE SEQUENCE</scope>
    <source>
        <strain evidence="3">S14</strain>
    </source>
</reference>
<dbReference type="RefSeq" id="WP_309388321.1">
    <property type="nucleotide sequence ID" value="NZ_JADBEO010000002.1"/>
</dbReference>
<dbReference type="PROSITE" id="PS51257">
    <property type="entry name" value="PROKAR_LIPOPROTEIN"/>
    <property type="match status" value="1"/>
</dbReference>
<evidence type="ECO:0008006" key="5">
    <source>
        <dbReference type="Google" id="ProtNLM"/>
    </source>
</evidence>
<comment type="caution">
    <text evidence="3">The sequence shown here is derived from an EMBL/GenBank/DDBJ whole genome shotgun (WGS) entry which is preliminary data.</text>
</comment>
<proteinExistence type="predicted"/>
<name>A0ABU1DAY2_9HYPH</name>
<feature type="region of interest" description="Disordered" evidence="1">
    <location>
        <begin position="170"/>
        <end position="216"/>
    </location>
</feature>
<keyword evidence="4" id="KW-1185">Reference proteome</keyword>
<feature type="chain" id="PRO_5046273935" description="Lipoprotein" evidence="2">
    <location>
        <begin position="29"/>
        <end position="216"/>
    </location>
</feature>
<evidence type="ECO:0000313" key="4">
    <source>
        <dbReference type="Proteomes" id="UP001181622"/>
    </source>
</evidence>